<evidence type="ECO:0000256" key="2">
    <source>
        <dbReference type="PROSITE-ProRule" id="PRU00035"/>
    </source>
</evidence>
<dbReference type="AlphaFoldDB" id="A0A1J4JVY2"/>
<evidence type="ECO:0000313" key="4">
    <source>
        <dbReference type="EMBL" id="OHT01684.1"/>
    </source>
</evidence>
<dbReference type="SMART" id="SM00297">
    <property type="entry name" value="BROMO"/>
    <property type="match status" value="1"/>
</dbReference>
<reference evidence="4" key="1">
    <citation type="submission" date="2016-10" db="EMBL/GenBank/DDBJ databases">
        <authorList>
            <person name="Benchimol M."/>
            <person name="Almeida L.G."/>
            <person name="Vasconcelos A.T."/>
            <person name="Perreira-Neves A."/>
            <person name="Rosa I.A."/>
            <person name="Tasca T."/>
            <person name="Bogo M.R."/>
            <person name="de Souza W."/>
        </authorList>
    </citation>
    <scope>NUCLEOTIDE SEQUENCE [LARGE SCALE GENOMIC DNA]</scope>
    <source>
        <strain evidence="4">K</strain>
    </source>
</reference>
<dbReference type="GeneID" id="94842636"/>
<keyword evidence="1 2" id="KW-0103">Bromodomain</keyword>
<accession>A0A1J4JVY2</accession>
<dbReference type="InterPro" id="IPR036427">
    <property type="entry name" value="Bromodomain-like_sf"/>
</dbReference>
<keyword evidence="5" id="KW-1185">Reference proteome</keyword>
<dbReference type="Proteomes" id="UP000179807">
    <property type="component" value="Unassembled WGS sequence"/>
</dbReference>
<organism evidence="4 5">
    <name type="scientific">Tritrichomonas foetus</name>
    <dbReference type="NCBI Taxonomy" id="1144522"/>
    <lineage>
        <taxon>Eukaryota</taxon>
        <taxon>Metamonada</taxon>
        <taxon>Parabasalia</taxon>
        <taxon>Tritrichomonadida</taxon>
        <taxon>Tritrichomonadidae</taxon>
        <taxon>Tritrichomonas</taxon>
    </lineage>
</organism>
<protein>
    <submittedName>
        <fullName evidence="4">Bromodomain containing protein</fullName>
    </submittedName>
</protein>
<evidence type="ECO:0000259" key="3">
    <source>
        <dbReference type="PROSITE" id="PS50014"/>
    </source>
</evidence>
<dbReference type="Pfam" id="PF00439">
    <property type="entry name" value="Bromodomain"/>
    <property type="match status" value="1"/>
</dbReference>
<dbReference type="InterPro" id="IPR001487">
    <property type="entry name" value="Bromodomain"/>
</dbReference>
<dbReference type="PROSITE" id="PS50014">
    <property type="entry name" value="BROMODOMAIN_2"/>
    <property type="match status" value="1"/>
</dbReference>
<dbReference type="EMBL" id="MLAK01000900">
    <property type="protein sequence ID" value="OHT01684.1"/>
    <property type="molecule type" value="Genomic_DNA"/>
</dbReference>
<sequence>MSDGDRLLSIQSSMIYSTSIDSYLSEQCKIITKEVKDHPLSLYFREPFTADQETMTIYYQKVSQPMDLSTVQRNLQLNSYQNFECWARDIILIFDNAIAFNTIESLPGCIAAYLKKRTQKRINNLYYNNLRNYEARLYELITDVNRLIENPPSQLGVKAIVSKETPILESFTKPRIEKLMRSLNTLLNNNKLPQILEVLKESGDEIEIGPQQEIDIAGISRKSINNLEAFVAANSK</sequence>
<proteinExistence type="predicted"/>
<dbReference type="Gene3D" id="1.20.920.10">
    <property type="entry name" value="Bromodomain-like"/>
    <property type="match status" value="1"/>
</dbReference>
<dbReference type="RefSeq" id="XP_068354820.1">
    <property type="nucleotide sequence ID" value="XM_068507932.1"/>
</dbReference>
<dbReference type="PANTHER" id="PTHR45926">
    <property type="entry name" value="OSJNBA0053K19.4 PROTEIN"/>
    <property type="match status" value="1"/>
</dbReference>
<dbReference type="CDD" id="cd04369">
    <property type="entry name" value="Bromodomain"/>
    <property type="match status" value="1"/>
</dbReference>
<dbReference type="OrthoDB" id="79252at2759"/>
<comment type="caution">
    <text evidence="4">The sequence shown here is derived from an EMBL/GenBank/DDBJ whole genome shotgun (WGS) entry which is preliminary data.</text>
</comment>
<name>A0A1J4JVY2_9EUKA</name>
<gene>
    <name evidence="4" type="ORF">TRFO_31435</name>
</gene>
<dbReference type="VEuPathDB" id="TrichDB:TRFO_31435"/>
<evidence type="ECO:0000313" key="5">
    <source>
        <dbReference type="Proteomes" id="UP000179807"/>
    </source>
</evidence>
<feature type="domain" description="Bromo" evidence="3">
    <location>
        <begin position="36"/>
        <end position="108"/>
    </location>
</feature>
<dbReference type="SUPFAM" id="SSF47370">
    <property type="entry name" value="Bromodomain"/>
    <property type="match status" value="1"/>
</dbReference>
<dbReference type="PRINTS" id="PR00503">
    <property type="entry name" value="BROMODOMAIN"/>
</dbReference>
<evidence type="ECO:0000256" key="1">
    <source>
        <dbReference type="ARBA" id="ARBA00023117"/>
    </source>
</evidence>